<dbReference type="PANTHER" id="PTHR23245">
    <property type="entry name" value="TRNA METHYLTRANSFERASE"/>
    <property type="match status" value="1"/>
</dbReference>
<dbReference type="CDD" id="cd02440">
    <property type="entry name" value="AdoMet_MTases"/>
    <property type="match status" value="1"/>
</dbReference>
<evidence type="ECO:0000256" key="4">
    <source>
        <dbReference type="ARBA" id="ARBA00022691"/>
    </source>
</evidence>
<dbReference type="Gene3D" id="3.30.1960.10">
    <property type="entry name" value="tRNA wybutosine-synthesizing-like"/>
    <property type="match status" value="1"/>
</dbReference>
<dbReference type="SUPFAM" id="SSF53335">
    <property type="entry name" value="S-adenosyl-L-methionine-dependent methyltransferases"/>
    <property type="match status" value="1"/>
</dbReference>
<dbReference type="GO" id="GO:0030488">
    <property type="term" value="P:tRNA methylation"/>
    <property type="evidence" value="ECO:0007669"/>
    <property type="project" value="TreeGrafter"/>
</dbReference>
<evidence type="ECO:0000259" key="8">
    <source>
        <dbReference type="PROSITE" id="PS51684"/>
    </source>
</evidence>
<evidence type="ECO:0000313" key="9">
    <source>
        <dbReference type="EMBL" id="CAH0372627.1"/>
    </source>
</evidence>
<comment type="catalytic activity">
    <reaction evidence="6">
        <text>4-demethyl-7-[(3S)-3-amino-3-carboxypropyl]wyosine(37) in tRNA(Phe) + S-adenosyl-L-methionine = 7-[(3S)-3-amino-3-carboxypropyl]wyosine(37) in tRNA(Phe) + S-adenosyl-L-homocysteine + H(+)</text>
        <dbReference type="Rhea" id="RHEA:36635"/>
        <dbReference type="Rhea" id="RHEA-COMP:10378"/>
        <dbReference type="Rhea" id="RHEA-COMP:10379"/>
        <dbReference type="ChEBI" id="CHEBI:15378"/>
        <dbReference type="ChEBI" id="CHEBI:57856"/>
        <dbReference type="ChEBI" id="CHEBI:59789"/>
        <dbReference type="ChEBI" id="CHEBI:73543"/>
        <dbReference type="ChEBI" id="CHEBI:73550"/>
        <dbReference type="EC" id="2.1.1.282"/>
    </reaction>
</comment>
<dbReference type="EMBL" id="CAKKNE010000003">
    <property type="protein sequence ID" value="CAH0372627.1"/>
    <property type="molecule type" value="Genomic_DNA"/>
</dbReference>
<protein>
    <recommendedName>
        <fullName evidence="8">SAM-dependent methyltransferase TRM5/TYW2-type domain-containing protein</fullName>
    </recommendedName>
</protein>
<dbReference type="Proteomes" id="UP000789595">
    <property type="component" value="Unassembled WGS sequence"/>
</dbReference>
<gene>
    <name evidence="9" type="ORF">PECAL_3P26380</name>
</gene>
<dbReference type="GO" id="GO:0008175">
    <property type="term" value="F:tRNA methyltransferase activity"/>
    <property type="evidence" value="ECO:0007669"/>
    <property type="project" value="TreeGrafter"/>
</dbReference>
<name>A0A8J2SS53_9STRA</name>
<keyword evidence="10" id="KW-1185">Reference proteome</keyword>
<dbReference type="InterPro" id="IPR003827">
    <property type="entry name" value="tRNA_yW-synthesising"/>
</dbReference>
<dbReference type="InterPro" id="IPR029063">
    <property type="entry name" value="SAM-dependent_MTases_sf"/>
</dbReference>
<comment type="pathway">
    <text evidence="1">tRNA modification; wybutosine-tRNA(Phe) biosynthesis.</text>
</comment>
<dbReference type="SUPFAM" id="SSF111278">
    <property type="entry name" value="SSo0622-like"/>
    <property type="match status" value="1"/>
</dbReference>
<evidence type="ECO:0000256" key="6">
    <source>
        <dbReference type="ARBA" id="ARBA00049202"/>
    </source>
</evidence>
<feature type="domain" description="SAM-dependent methyltransferase TRM5/TYW2-type" evidence="8">
    <location>
        <begin position="338"/>
        <end position="611"/>
    </location>
</feature>
<accession>A0A8J2SS53</accession>
<evidence type="ECO:0000256" key="1">
    <source>
        <dbReference type="ARBA" id="ARBA00004797"/>
    </source>
</evidence>
<keyword evidence="4" id="KW-0949">S-adenosyl-L-methionine</keyword>
<dbReference type="InterPro" id="IPR036602">
    <property type="entry name" value="tRNA_yW-synthesising-like_sf"/>
</dbReference>
<dbReference type="AlphaFoldDB" id="A0A8J2SS53"/>
<keyword evidence="3" id="KW-0808">Transferase</keyword>
<evidence type="ECO:0000256" key="3">
    <source>
        <dbReference type="ARBA" id="ARBA00022679"/>
    </source>
</evidence>
<sequence>MGELSTPGASWADARARALARLGDAALDRAPAGGVDAAAAPLVGAINGRAAYATTSTCAGRCAVYAAPAGAGRKRRGRWLFVSHDGVAGAAVGRAVAALAAEATAWPAGERWTVSLKFEPPIAHVRCATLAAARRLVRVCHASGWRETGCNLADVPTVAVRSTGAALDCPLGEVTRDGARHVPSAERLDFLAAEAARRLAAARVALDGLARAVASELGDDAGPGAAVAAAAAVVVPRARAKAVKSALEARGGFDKNFSVAPAGAGGALAIPLTRAGLRAVEARDPGVEAALAGAAATVVAAPDLPPSRAARRKAGRRPSLADLLRDRSTAPASDRLRWTRLGDDAVLVPPDVPVGDGDGAFWARVARAAGASRVFRDAEIAPDGFRSSRRVLLHGPGGPDSSWVVVREAGVAYGFDATHTMFARGNGSERMRFGALDARGETVVDLYAGVGYFALPLLCRAGVAFAHCCEWAPAAVAALRRNLAANGVAESRYAIHVGDSSAVAPALGRVADRVSLGLTPSSRRGWRAACAVLKDRGGVLHVHENVRVPAGSAAADRARFEDWGRGVAESVAEILREARGGAWDCDCALVSRVKDYAPRVHHLVADVACRPRRPPESPGATCAAGLGADVLCDLSDYCTHSESFSVLHRVRQTHCKAIYGTVNIAN</sequence>
<evidence type="ECO:0000256" key="7">
    <source>
        <dbReference type="ARBA" id="ARBA00049400"/>
    </source>
</evidence>
<comment type="catalytic activity">
    <reaction evidence="7">
        <text>4-demethylwyosine(37) in tRNA(Phe) + S-adenosyl-L-methionine = 4-demethyl-7-[(3S)-3-amino-3-carboxypropyl]wyosine(37) in tRNA(Phe) + S-methyl-5'-thioadenosine + H(+)</text>
        <dbReference type="Rhea" id="RHEA:36355"/>
        <dbReference type="Rhea" id="RHEA-COMP:10164"/>
        <dbReference type="Rhea" id="RHEA-COMP:10378"/>
        <dbReference type="ChEBI" id="CHEBI:15378"/>
        <dbReference type="ChEBI" id="CHEBI:17509"/>
        <dbReference type="ChEBI" id="CHEBI:59789"/>
        <dbReference type="ChEBI" id="CHEBI:64315"/>
        <dbReference type="ChEBI" id="CHEBI:73550"/>
        <dbReference type="EC" id="2.5.1.114"/>
    </reaction>
</comment>
<dbReference type="GO" id="GO:0005737">
    <property type="term" value="C:cytoplasm"/>
    <property type="evidence" value="ECO:0007669"/>
    <property type="project" value="TreeGrafter"/>
</dbReference>
<proteinExistence type="predicted"/>
<dbReference type="Pfam" id="PF02475">
    <property type="entry name" value="TRM5-TYW2_MTfase"/>
    <property type="match status" value="1"/>
</dbReference>
<dbReference type="InterPro" id="IPR030382">
    <property type="entry name" value="MeTrfase_TRM5/TYW2"/>
</dbReference>
<reference evidence="9" key="1">
    <citation type="submission" date="2021-11" db="EMBL/GenBank/DDBJ databases">
        <authorList>
            <consortium name="Genoscope - CEA"/>
            <person name="William W."/>
        </authorList>
    </citation>
    <scope>NUCLEOTIDE SEQUENCE</scope>
</reference>
<dbReference type="Pfam" id="PF02676">
    <property type="entry name" value="TYW3"/>
    <property type="match status" value="1"/>
</dbReference>
<keyword evidence="5" id="KW-0819">tRNA processing</keyword>
<dbReference type="Gene3D" id="3.40.50.150">
    <property type="entry name" value="Vaccinia Virus protein VP39"/>
    <property type="match status" value="1"/>
</dbReference>
<dbReference type="InterPro" id="IPR056743">
    <property type="entry name" value="TRM5-TYW2-like_MTfase"/>
</dbReference>
<evidence type="ECO:0000256" key="5">
    <source>
        <dbReference type="ARBA" id="ARBA00022694"/>
    </source>
</evidence>
<organism evidence="9 10">
    <name type="scientific">Pelagomonas calceolata</name>
    <dbReference type="NCBI Taxonomy" id="35677"/>
    <lineage>
        <taxon>Eukaryota</taxon>
        <taxon>Sar</taxon>
        <taxon>Stramenopiles</taxon>
        <taxon>Ochrophyta</taxon>
        <taxon>Pelagophyceae</taxon>
        <taxon>Pelagomonadales</taxon>
        <taxon>Pelagomonadaceae</taxon>
        <taxon>Pelagomonas</taxon>
    </lineage>
</organism>
<dbReference type="PANTHER" id="PTHR23245:SF25">
    <property type="entry name" value="TRNA WYBUTOSINE-SYNTHESIZING PROTEIN 2 HOMOLOG"/>
    <property type="match status" value="1"/>
</dbReference>
<comment type="caution">
    <text evidence="9">The sequence shown here is derived from an EMBL/GenBank/DDBJ whole genome shotgun (WGS) entry which is preliminary data.</text>
</comment>
<dbReference type="PROSITE" id="PS51684">
    <property type="entry name" value="SAM_MT_TRM5_TYW2"/>
    <property type="match status" value="1"/>
</dbReference>
<evidence type="ECO:0000256" key="2">
    <source>
        <dbReference type="ARBA" id="ARBA00022603"/>
    </source>
</evidence>
<dbReference type="GO" id="GO:0102522">
    <property type="term" value="F:tRNA 4-demethylwyosine alpha-amino-alpha-carboxypropyltransferase activity"/>
    <property type="evidence" value="ECO:0007669"/>
    <property type="project" value="UniProtKB-EC"/>
</dbReference>
<dbReference type="GO" id="GO:0031591">
    <property type="term" value="P:wybutosine biosynthetic process"/>
    <property type="evidence" value="ECO:0007669"/>
    <property type="project" value="TreeGrafter"/>
</dbReference>
<keyword evidence="2" id="KW-0489">Methyltransferase</keyword>
<evidence type="ECO:0000313" key="10">
    <source>
        <dbReference type="Proteomes" id="UP000789595"/>
    </source>
</evidence>
<dbReference type="FunFam" id="3.40.50.150:FF:000131">
    <property type="entry name" value="tRNA wybutosine-synthesizing protein 2/3/4"/>
    <property type="match status" value="1"/>
</dbReference>
<dbReference type="OrthoDB" id="263283at2759"/>